<gene>
    <name evidence="2" type="ORF">ILYODFUR_037925</name>
</gene>
<comment type="caution">
    <text evidence="2">The sequence shown here is derived from an EMBL/GenBank/DDBJ whole genome shotgun (WGS) entry which is preliminary data.</text>
</comment>
<keyword evidence="3" id="KW-1185">Reference proteome</keyword>
<evidence type="ECO:0000256" key="1">
    <source>
        <dbReference type="SAM" id="Phobius"/>
    </source>
</evidence>
<evidence type="ECO:0000313" key="3">
    <source>
        <dbReference type="Proteomes" id="UP001482620"/>
    </source>
</evidence>
<evidence type="ECO:0000313" key="2">
    <source>
        <dbReference type="EMBL" id="MEQ2246379.1"/>
    </source>
</evidence>
<organism evidence="2 3">
    <name type="scientific">Ilyodon furcidens</name>
    <name type="common">goldbreast splitfin</name>
    <dbReference type="NCBI Taxonomy" id="33524"/>
    <lineage>
        <taxon>Eukaryota</taxon>
        <taxon>Metazoa</taxon>
        <taxon>Chordata</taxon>
        <taxon>Craniata</taxon>
        <taxon>Vertebrata</taxon>
        <taxon>Euteleostomi</taxon>
        <taxon>Actinopterygii</taxon>
        <taxon>Neopterygii</taxon>
        <taxon>Teleostei</taxon>
        <taxon>Neoteleostei</taxon>
        <taxon>Acanthomorphata</taxon>
        <taxon>Ovalentaria</taxon>
        <taxon>Atherinomorphae</taxon>
        <taxon>Cyprinodontiformes</taxon>
        <taxon>Goodeidae</taxon>
        <taxon>Ilyodon</taxon>
    </lineage>
</organism>
<keyword evidence="1" id="KW-1133">Transmembrane helix</keyword>
<proteinExistence type="predicted"/>
<accession>A0ABV0UME3</accession>
<reference evidence="2 3" key="1">
    <citation type="submission" date="2021-06" db="EMBL/GenBank/DDBJ databases">
        <authorList>
            <person name="Palmer J.M."/>
        </authorList>
    </citation>
    <scope>NUCLEOTIDE SEQUENCE [LARGE SCALE GENOMIC DNA]</scope>
    <source>
        <strain evidence="3">if_2019</strain>
        <tissue evidence="2">Muscle</tissue>
    </source>
</reference>
<feature type="non-terminal residue" evidence="2">
    <location>
        <position position="97"/>
    </location>
</feature>
<keyword evidence="1" id="KW-0812">Transmembrane</keyword>
<protein>
    <submittedName>
        <fullName evidence="2">Uncharacterized protein</fullName>
    </submittedName>
</protein>
<dbReference type="EMBL" id="JAHRIQ010078325">
    <property type="protein sequence ID" value="MEQ2246379.1"/>
    <property type="molecule type" value="Genomic_DNA"/>
</dbReference>
<sequence length="97" mass="11369">MPIIYSDSVLNKHYLYFLLIKYWLHKLSSFVTFLLTGLFLSSPFAVAVGRHLTLCRLRSWYIIFPPQHSVIRRNNVARSLLGNCYKQQVRLGILEIV</sequence>
<feature type="transmembrane region" description="Helical" evidence="1">
    <location>
        <begin position="27"/>
        <end position="48"/>
    </location>
</feature>
<name>A0ABV0UME3_9TELE</name>
<dbReference type="Proteomes" id="UP001482620">
    <property type="component" value="Unassembled WGS sequence"/>
</dbReference>
<keyword evidence="1" id="KW-0472">Membrane</keyword>